<proteinExistence type="predicted"/>
<dbReference type="STRING" id="10195.A0A3M7T126"/>
<dbReference type="Proteomes" id="UP000276133">
    <property type="component" value="Unassembled WGS sequence"/>
</dbReference>
<gene>
    <name evidence="2" type="ORF">BpHYR1_003990</name>
</gene>
<dbReference type="InterPro" id="IPR037238">
    <property type="entry name" value="YbiA-like_sf"/>
</dbReference>
<dbReference type="NCBIfam" id="TIGR02464">
    <property type="entry name" value="ribofla_fusion"/>
    <property type="match status" value="1"/>
</dbReference>
<protein>
    <submittedName>
        <fullName evidence="2">Swarming motility ybiA</fullName>
    </submittedName>
</protein>
<comment type="caution">
    <text evidence="2">The sequence shown here is derived from an EMBL/GenBank/DDBJ whole genome shotgun (WGS) entry which is preliminary data.</text>
</comment>
<keyword evidence="3" id="KW-1185">Reference proteome</keyword>
<evidence type="ECO:0000259" key="1">
    <source>
        <dbReference type="Pfam" id="PF08719"/>
    </source>
</evidence>
<reference evidence="2 3" key="1">
    <citation type="journal article" date="2018" name="Sci. Rep.">
        <title>Genomic signatures of local adaptation to the degree of environmental predictability in rotifers.</title>
        <authorList>
            <person name="Franch-Gras L."/>
            <person name="Hahn C."/>
            <person name="Garcia-Roger E.M."/>
            <person name="Carmona M.J."/>
            <person name="Serra M."/>
            <person name="Gomez A."/>
        </authorList>
    </citation>
    <scope>NUCLEOTIDE SEQUENCE [LARGE SCALE GENOMIC DNA]</scope>
    <source>
        <strain evidence="2">HYR1</strain>
    </source>
</reference>
<evidence type="ECO:0000313" key="3">
    <source>
        <dbReference type="Proteomes" id="UP000276133"/>
    </source>
</evidence>
<accession>A0A3M7T126</accession>
<dbReference type="InterPro" id="IPR012816">
    <property type="entry name" value="NADAR"/>
</dbReference>
<dbReference type="AlphaFoldDB" id="A0A3M7T126"/>
<dbReference type="OrthoDB" id="206452at2759"/>
<dbReference type="EMBL" id="REGN01000478">
    <property type="protein sequence ID" value="RNA41619.1"/>
    <property type="molecule type" value="Genomic_DNA"/>
</dbReference>
<name>A0A3M7T126_BRAPC</name>
<dbReference type="Pfam" id="PF08719">
    <property type="entry name" value="NADAR"/>
    <property type="match status" value="1"/>
</dbReference>
<dbReference type="Gene3D" id="1.10.357.40">
    <property type="entry name" value="YbiA-like"/>
    <property type="match status" value="1"/>
</dbReference>
<feature type="domain" description="NADAR" evidence="1">
    <location>
        <begin position="4"/>
        <end position="144"/>
    </location>
</feature>
<dbReference type="CDD" id="cd15457">
    <property type="entry name" value="NADAR"/>
    <property type="match status" value="1"/>
</dbReference>
<sequence length="145" mass="16823">MPILFYSAKSEPYGCFSNFSDHQFELDGHKWKTSEHYFQAQKFCGTKYFSDVLNAPSPRKAANLGRNRSFPLRKDWEEVKEDVMRNALYAKFSQNESIRKVLLSTGDEQIIENSPIDFYWGCGSDNSGKNRLGHLLTELRDKLKN</sequence>
<evidence type="ECO:0000313" key="2">
    <source>
        <dbReference type="EMBL" id="RNA41619.1"/>
    </source>
</evidence>
<dbReference type="SUPFAM" id="SSF143990">
    <property type="entry name" value="YbiA-like"/>
    <property type="match status" value="1"/>
</dbReference>
<organism evidence="2 3">
    <name type="scientific">Brachionus plicatilis</name>
    <name type="common">Marine rotifer</name>
    <name type="synonym">Brachionus muelleri</name>
    <dbReference type="NCBI Taxonomy" id="10195"/>
    <lineage>
        <taxon>Eukaryota</taxon>
        <taxon>Metazoa</taxon>
        <taxon>Spiralia</taxon>
        <taxon>Gnathifera</taxon>
        <taxon>Rotifera</taxon>
        <taxon>Eurotatoria</taxon>
        <taxon>Monogononta</taxon>
        <taxon>Pseudotrocha</taxon>
        <taxon>Ploima</taxon>
        <taxon>Brachionidae</taxon>
        <taxon>Brachionus</taxon>
    </lineage>
</organism>